<evidence type="ECO:0000313" key="2">
    <source>
        <dbReference type="EMBL" id="CDF86507.1"/>
    </source>
</evidence>
<dbReference type="AlphaFoldDB" id="A0A024HPQ3"/>
<dbReference type="PATRIC" id="fig|1301098.3.peg.5171"/>
<dbReference type="KEGG" id="pkc:PKB_5194"/>
<dbReference type="InterPro" id="IPR052894">
    <property type="entry name" value="AsmA-related"/>
</dbReference>
<dbReference type="RefSeq" id="WP_043255665.1">
    <property type="nucleotide sequence ID" value="NZ_HG322950.1"/>
</dbReference>
<accession>A0A024HPQ3</accession>
<keyword evidence="3" id="KW-1185">Reference proteome</keyword>
<organism evidence="2 3">
    <name type="scientific">Pseudomonas knackmussii (strain DSM 6978 / CCUG 54928 / LMG 23759 / B13)</name>
    <dbReference type="NCBI Taxonomy" id="1301098"/>
    <lineage>
        <taxon>Bacteria</taxon>
        <taxon>Pseudomonadati</taxon>
        <taxon>Pseudomonadota</taxon>
        <taxon>Gammaproteobacteria</taxon>
        <taxon>Pseudomonadales</taxon>
        <taxon>Pseudomonadaceae</taxon>
        <taxon>Pseudomonas</taxon>
    </lineage>
</organism>
<dbReference type="EMBL" id="HG322950">
    <property type="protein sequence ID" value="CDF86507.1"/>
    <property type="molecule type" value="Genomic_DNA"/>
</dbReference>
<dbReference type="Proteomes" id="UP000025241">
    <property type="component" value="Chromosome I"/>
</dbReference>
<dbReference type="GO" id="GO:0005886">
    <property type="term" value="C:plasma membrane"/>
    <property type="evidence" value="ECO:0007669"/>
    <property type="project" value="TreeGrafter"/>
</dbReference>
<dbReference type="InterPro" id="IPR007844">
    <property type="entry name" value="AsmA"/>
</dbReference>
<gene>
    <name evidence="2" type="primary">yhjG</name>
    <name evidence="2" type="ORF">PKB_5194</name>
</gene>
<dbReference type="STRING" id="1301098.PKB_5194"/>
<evidence type="ECO:0000259" key="1">
    <source>
        <dbReference type="Pfam" id="PF05170"/>
    </source>
</evidence>
<dbReference type="Pfam" id="PF05170">
    <property type="entry name" value="AsmA"/>
    <property type="match status" value="1"/>
</dbReference>
<dbReference type="eggNOG" id="COG2982">
    <property type="taxonomic scope" value="Bacteria"/>
</dbReference>
<evidence type="ECO:0000313" key="3">
    <source>
        <dbReference type="Proteomes" id="UP000025241"/>
    </source>
</evidence>
<proteinExistence type="predicted"/>
<dbReference type="HOGENOM" id="CLU_017234_1_1_6"/>
<sequence>MTRGHKICLFGLAGLLALGGAALVFIATFDWNGVRPLINEKVSAALGRPFAINGDLQVLWQREPEQGGWRALVPWPHFSASDLTLGNPDWTQGKTRAAQFASLERVEFRLSPLPLLWHEVVIPQVRLSKPSADLLRLADGRANWVFTLPAKDGSEQPSPWTLSIGEIGFDQGRINLDDQSLKTRLDLQVNTLGKPVPFAELAGKGVGGELAQATQDYVFGWKAQGSYKGLPLEGAGKVGGVLALEDASRPFPLQAEVKIGDTRASVVGTLTDPLNLGALDLRLKLAGNSMANLYPLTGVTLPDTPAYATDGRLQAQLKDPAGARFEYQNFNGKVGESDLHGSLTFINAQPRPKLSGKLTSEQLRMADLGPLIGADSNSAKQARGQTTRQPTDKLLPVEAFRTERWRAMDADVQFSGKRIIHSDKLPISDLQTHLLLEDGLLRLDPLRFGVAGGSLSAQAQLDGGKTPMQSKLQLQMRALKLKQLFPNVQQMQTSYGELNGDANLNGTGNSVATILGGANGDMRLVINDGRISKGLMEIAGLNVGNYVVAKLFGDDDVKINCAVADVGVTKGLAAPRLFAFDTENAIINVEGTANFANEKLDLDVIPHSKGVRLFSLRSPLYVHGTFKNPQAGVHTGPLLARGAGMVALGVVAGPAAGLLALIAPSKSDDNECAPLLAQLKAPAKH</sequence>
<feature type="domain" description="AsmA" evidence="1">
    <location>
        <begin position="1"/>
        <end position="576"/>
    </location>
</feature>
<reference evidence="2 3" key="1">
    <citation type="submission" date="2013-03" db="EMBL/GenBank/DDBJ databases">
        <authorList>
            <person name="Linke B."/>
        </authorList>
    </citation>
    <scope>NUCLEOTIDE SEQUENCE [LARGE SCALE GENOMIC DNA]</scope>
    <source>
        <strain evidence="2 3">B13</strain>
    </source>
</reference>
<dbReference type="OrthoDB" id="5749006at2"/>
<dbReference type="GO" id="GO:0090313">
    <property type="term" value="P:regulation of protein targeting to membrane"/>
    <property type="evidence" value="ECO:0007669"/>
    <property type="project" value="TreeGrafter"/>
</dbReference>
<dbReference type="PANTHER" id="PTHR30441:SF9">
    <property type="entry name" value="ASMA FAMILY PROTEIN YHJG"/>
    <property type="match status" value="1"/>
</dbReference>
<protein>
    <recommendedName>
        <fullName evidence="1">AsmA domain-containing protein</fullName>
    </recommendedName>
</protein>
<reference evidence="2 3" key="2">
    <citation type="submission" date="2014-05" db="EMBL/GenBank/DDBJ databases">
        <title>Genome sequence of the 3-chlorobenzoate degrading bacterium Pseudomonas knackmussii B13 shows multiple evidence for horizontal gene transfer.</title>
        <authorList>
            <person name="Miyazaki R."/>
            <person name="Bertelli C."/>
            <person name="Falquet L."/>
            <person name="Robinson-Rechavi M."/>
            <person name="Gharib W."/>
            <person name="Roy S."/>
            <person name="Van der Meer J.R."/>
        </authorList>
    </citation>
    <scope>NUCLEOTIDE SEQUENCE [LARGE SCALE GENOMIC DNA]</scope>
    <source>
        <strain evidence="2 3">B13</strain>
    </source>
</reference>
<name>A0A024HPQ3_PSEKB</name>
<dbReference type="PANTHER" id="PTHR30441">
    <property type="entry name" value="DUF748 DOMAIN-CONTAINING PROTEIN"/>
    <property type="match status" value="1"/>
</dbReference>